<proteinExistence type="predicted"/>
<evidence type="ECO:0000313" key="1">
    <source>
        <dbReference type="EMBL" id="QHT88864.1"/>
    </source>
</evidence>
<dbReference type="EMBL" id="MN740125">
    <property type="protein sequence ID" value="QHT88864.1"/>
    <property type="molecule type" value="Genomic_DNA"/>
</dbReference>
<accession>A0A6C0I7F7</accession>
<name>A0A6C0I7F7_9ZZZZ</name>
<dbReference type="InterPro" id="IPR043918">
    <property type="entry name" value="DUF5760"/>
</dbReference>
<dbReference type="Pfam" id="PF19064">
    <property type="entry name" value="DUF5760"/>
    <property type="match status" value="1"/>
</dbReference>
<organism evidence="1">
    <name type="scientific">viral metagenome</name>
    <dbReference type="NCBI Taxonomy" id="1070528"/>
    <lineage>
        <taxon>unclassified sequences</taxon>
        <taxon>metagenomes</taxon>
        <taxon>organismal metagenomes</taxon>
    </lineage>
</organism>
<dbReference type="AlphaFoldDB" id="A0A6C0I7F7"/>
<sequence>MEINIAEEDSNKHAIVDIKPKKTTKEELINNIREWIKIDTDISSLKNDIKNKQTQKKLLTDNLVKVMKTNSIDCFDINGGALVYNQRKTKKTISGKYLLQQLEKYYKDQPDIAKEVTEHLLTNREETIKEDIKRKVKK</sequence>
<reference evidence="1" key="1">
    <citation type="journal article" date="2020" name="Nature">
        <title>Giant virus diversity and host interactions through global metagenomics.</title>
        <authorList>
            <person name="Schulz F."/>
            <person name="Roux S."/>
            <person name="Paez-Espino D."/>
            <person name="Jungbluth S."/>
            <person name="Walsh D.A."/>
            <person name="Denef V.J."/>
            <person name="McMahon K.D."/>
            <person name="Konstantinidis K.T."/>
            <person name="Eloe-Fadrosh E.A."/>
            <person name="Kyrpides N.C."/>
            <person name="Woyke T."/>
        </authorList>
    </citation>
    <scope>NUCLEOTIDE SEQUENCE</scope>
    <source>
        <strain evidence="1">GVMAG-M-3300023184-51</strain>
    </source>
</reference>
<protein>
    <submittedName>
        <fullName evidence="1">Uncharacterized protein</fullName>
    </submittedName>
</protein>